<keyword evidence="4" id="KW-1134">Transmembrane beta strand</keyword>
<dbReference type="Pfam" id="PF02321">
    <property type="entry name" value="OEP"/>
    <property type="match status" value="2"/>
</dbReference>
<comment type="similarity">
    <text evidence="2">Belongs to the outer membrane factor (OMF) (TC 1.B.17) family.</text>
</comment>
<evidence type="ECO:0000313" key="8">
    <source>
        <dbReference type="EMBL" id="BAF88815.1"/>
    </source>
</evidence>
<evidence type="ECO:0000256" key="7">
    <source>
        <dbReference type="ARBA" id="ARBA00023237"/>
    </source>
</evidence>
<dbReference type="HOGENOM" id="CLU_012817_0_1_5"/>
<sequence>MSDLPRCAKKQLVIEPVGFLVWCRWIWSEFNPRVWLSDTARGGAAVRENSMSLATHFCRRLSVLAAAAVVSGLAWTSSVSAQTLETALGQAYVNNPSLNSQRAGTRATDESVPQALSGYRPNVSAGASVGGQYARTNSSGTIATNSLVPRSVNLTVSQTIFNGFLTASTTQKAESSVKGSRETLRNTEQTILLNAVTAYMNVLQGIALLELQNQNLAALQQELRATRDRFNVGEVTRTDVAQAEAQVATANYQVAQAVANLQAYKATYRQVIGVEPGKLTAPKSIEFMLPPTVDKAVAAGLSTHPAIQASKFAVDAAMFQVKMSEAGLAPVVSVQGQLAQGYDQNSAVDSTSSASVALNLTVPIYQGGAEYSAIRQSKELLTQARIEVDVNRDTVRANTVQYWGALEAAKAQIQSAQASVAANTLALEGVREEWRVGQRTTTDVLNAQTDLTTSKSNLVTAQRDRVVAAYSLLSSVGKLDAVTLGLKVPVYDARVHYDQVRDAWAGIRTPDGK</sequence>
<comment type="subcellular location">
    <subcellularLocation>
        <location evidence="1">Cell outer membrane</location>
    </subcellularLocation>
</comment>
<dbReference type="Gene3D" id="1.20.1600.10">
    <property type="entry name" value="Outer membrane efflux proteins (OEP)"/>
    <property type="match status" value="1"/>
</dbReference>
<dbReference type="EMBL" id="AP009384">
    <property type="protein sequence ID" value="BAF88815.1"/>
    <property type="molecule type" value="Genomic_DNA"/>
</dbReference>
<name>A8I9P8_AZOC5</name>
<dbReference type="GO" id="GO:0009279">
    <property type="term" value="C:cell outer membrane"/>
    <property type="evidence" value="ECO:0007669"/>
    <property type="project" value="UniProtKB-SubCell"/>
</dbReference>
<reference evidence="8 9" key="4">
    <citation type="journal article" date="2009" name="Appl. Environ. Microbiol.">
        <title>Comparative genome-wide transcriptional profiling of Azorhizobium caulinodans ORS571 grown under free-living and symbiotic conditions.</title>
        <authorList>
            <person name="Tsukada S."/>
            <person name="Aono T."/>
            <person name="Akiba N."/>
            <person name="Lee KB."/>
            <person name="Liu CT."/>
            <person name="Toyazaki H."/>
            <person name="Oyaizu H."/>
        </authorList>
    </citation>
    <scope>NUCLEOTIDE SEQUENCE [LARGE SCALE GENOMIC DNA]</scope>
    <source>
        <strain evidence="9">ATCC 43989 / DSM 5975 / JCM 20966 / LMG 6465 / NBRC 14845 / NCIMB 13405 / ORS 571</strain>
    </source>
</reference>
<keyword evidence="7" id="KW-0998">Cell outer membrane</keyword>
<dbReference type="InterPro" id="IPR010130">
    <property type="entry name" value="T1SS_OMP_TolC"/>
</dbReference>
<dbReference type="GO" id="GO:0015288">
    <property type="term" value="F:porin activity"/>
    <property type="evidence" value="ECO:0007669"/>
    <property type="project" value="TreeGrafter"/>
</dbReference>
<evidence type="ECO:0000256" key="2">
    <source>
        <dbReference type="ARBA" id="ARBA00007613"/>
    </source>
</evidence>
<dbReference type="InterPro" id="IPR051906">
    <property type="entry name" value="TolC-like"/>
</dbReference>
<keyword evidence="3" id="KW-0813">Transport</keyword>
<reference evidence="9" key="2">
    <citation type="submission" date="2007-04" db="EMBL/GenBank/DDBJ databases">
        <title>Complete genome sequence of the nitrogen-fixing bacterium Azorhizobium caulinodans ORS571.</title>
        <authorList>
            <person name="Lee K.B."/>
            <person name="Backer P.D."/>
            <person name="Aono T."/>
            <person name="Liu C.T."/>
            <person name="Suzuki S."/>
            <person name="Suzuki T."/>
            <person name="Kaneko T."/>
            <person name="Yamada M."/>
            <person name="Tabata S."/>
            <person name="Kupfer D.M."/>
            <person name="Najar F.Z."/>
            <person name="Wiley G.B."/>
            <person name="Roe B."/>
            <person name="Binnewies T."/>
            <person name="Ussery D."/>
            <person name="Vereecke D."/>
            <person name="Gevers D."/>
            <person name="Holsters M."/>
            <person name="Oyaizu H."/>
        </authorList>
    </citation>
    <scope>NUCLEOTIDE SEQUENCE [LARGE SCALE GENOMIC DNA]</scope>
    <source>
        <strain evidence="9">ATCC 43989 / DSM 5975 / JCM 20966 / LMG 6465 / NBRC 14845 / NCIMB 13405 / ORS 571</strain>
    </source>
</reference>
<evidence type="ECO:0000256" key="1">
    <source>
        <dbReference type="ARBA" id="ARBA00004442"/>
    </source>
</evidence>
<evidence type="ECO:0000313" key="9">
    <source>
        <dbReference type="Proteomes" id="UP000000270"/>
    </source>
</evidence>
<dbReference type="InterPro" id="IPR003423">
    <property type="entry name" value="OMP_efflux"/>
</dbReference>
<reference evidence="8 9" key="6">
    <citation type="journal article" date="2011" name="Appl. Environ. Microbiol.">
        <title>Involvement of the azorhizobial chromosome partition gene (parA) in the onset of bacteroid differentiation during Sesbania rostrata stem nodule development.</title>
        <authorList>
            <person name="Liu CT."/>
            <person name="Lee KB."/>
            <person name="Wang YS."/>
            <person name="Peng MH."/>
            <person name="Lee KT."/>
            <person name="Suzuki S."/>
            <person name="Suzuki T."/>
            <person name="Oyaizu H."/>
        </authorList>
    </citation>
    <scope>NUCLEOTIDE SEQUENCE [LARGE SCALE GENOMIC DNA]</scope>
    <source>
        <strain evidence="9">ATCC 43989 / DSM 5975 / JCM 20966 / LMG 6465 / NBRC 14845 / NCIMB 13405 / ORS 571</strain>
    </source>
</reference>
<dbReference type="GO" id="GO:1990281">
    <property type="term" value="C:efflux pump complex"/>
    <property type="evidence" value="ECO:0007669"/>
    <property type="project" value="TreeGrafter"/>
</dbReference>
<dbReference type="eggNOG" id="COG1538">
    <property type="taxonomic scope" value="Bacteria"/>
</dbReference>
<dbReference type="SUPFAM" id="SSF56954">
    <property type="entry name" value="Outer membrane efflux proteins (OEP)"/>
    <property type="match status" value="1"/>
</dbReference>
<dbReference type="NCBIfam" id="TIGR01844">
    <property type="entry name" value="type_I_sec_TolC"/>
    <property type="match status" value="1"/>
</dbReference>
<evidence type="ECO:0000256" key="5">
    <source>
        <dbReference type="ARBA" id="ARBA00022692"/>
    </source>
</evidence>
<accession>A8I9P8</accession>
<dbReference type="KEGG" id="azc:AZC_2817"/>
<evidence type="ECO:0000256" key="4">
    <source>
        <dbReference type="ARBA" id="ARBA00022452"/>
    </source>
</evidence>
<gene>
    <name evidence="8" type="primary">tolC</name>
    <name evidence="8" type="ordered locus">AZC_2817</name>
</gene>
<dbReference type="STRING" id="438753.AZC_2817"/>
<dbReference type="PANTHER" id="PTHR30026:SF22">
    <property type="entry name" value="OUTER MEMBRANE EFFLUX PROTEIN"/>
    <property type="match status" value="1"/>
</dbReference>
<evidence type="ECO:0000256" key="3">
    <source>
        <dbReference type="ARBA" id="ARBA00022448"/>
    </source>
</evidence>
<dbReference type="PANTHER" id="PTHR30026">
    <property type="entry name" value="OUTER MEMBRANE PROTEIN TOLC"/>
    <property type="match status" value="1"/>
</dbReference>
<reference evidence="8 9" key="3">
    <citation type="journal article" date="2008" name="BMC Genomics">
        <title>The genome of the versatile nitrogen fixer Azorhizobium caulinodans ORS571.</title>
        <authorList>
            <person name="Lee KB."/>
            <person name="Backer P.D."/>
            <person name="Aono T."/>
            <person name="Liu CT."/>
            <person name="Suzuki S."/>
            <person name="Suzuki T."/>
            <person name="Kaneko T."/>
            <person name="Yamada M."/>
            <person name="Tabata S."/>
            <person name="Kupfer D.M."/>
            <person name="Najar F.Z."/>
            <person name="Wiley G.B."/>
            <person name="Roe B."/>
            <person name="Binnewies T.T."/>
            <person name="Ussery D.W."/>
            <person name="D'Haeze W."/>
            <person name="Herder J.D."/>
            <person name="Gevers D."/>
            <person name="Vereecke D."/>
            <person name="Holsters M."/>
            <person name="Oyaizu H."/>
        </authorList>
    </citation>
    <scope>NUCLEOTIDE SEQUENCE [LARGE SCALE GENOMIC DNA]</scope>
    <source>
        <strain evidence="9">ATCC 43989 / DSM 5975 / JCM 20966 / LMG 6465 / NBRC 14845 / NCIMB 13405 / ORS 571</strain>
    </source>
</reference>
<dbReference type="AlphaFoldDB" id="A8I9P8"/>
<dbReference type="Proteomes" id="UP000000270">
    <property type="component" value="Chromosome"/>
</dbReference>
<proteinExistence type="inferred from homology"/>
<reference evidence="8 9" key="1">
    <citation type="journal article" date="2007" name="Appl. Environ. Microbiol.">
        <title>Rhizobial factors required for stem nodule maturation and maintenance in Sesbania rostrata-Azorhizobium caulinodans ORS571 symbiosis.</title>
        <authorList>
            <person name="Suzuki S."/>
            <person name="Aono T."/>
            <person name="Lee KB."/>
            <person name="Suzuki T."/>
            <person name="Liu CT."/>
            <person name="Miwa H."/>
            <person name="Wakao S."/>
            <person name="Iki T."/>
            <person name="Oyaizu H."/>
        </authorList>
    </citation>
    <scope>NUCLEOTIDE SEQUENCE [LARGE SCALE GENOMIC DNA]</scope>
    <source>
        <strain evidence="9">ATCC 43989 / DSM 5975 / JCM 20966 / LMG 6465 / NBRC 14845 / NCIMB 13405 / ORS 571</strain>
    </source>
</reference>
<dbReference type="GO" id="GO:0015562">
    <property type="term" value="F:efflux transmembrane transporter activity"/>
    <property type="evidence" value="ECO:0007669"/>
    <property type="project" value="InterPro"/>
</dbReference>
<keyword evidence="9" id="KW-1185">Reference proteome</keyword>
<reference evidence="8 9" key="5">
    <citation type="journal article" date="2010" name="Appl. Environ. Microbiol.">
        <title>phrR-like gene praR of Azorhizobium caulinodans ORS571 is essential for symbiosis with Sesbania rostrata and is involved in expression of reb genes.</title>
        <authorList>
            <person name="Akiba N."/>
            <person name="Aono T."/>
            <person name="Toyazaki H."/>
            <person name="Sato S."/>
            <person name="Oyaizu H."/>
        </authorList>
    </citation>
    <scope>NUCLEOTIDE SEQUENCE [LARGE SCALE GENOMIC DNA]</scope>
    <source>
        <strain evidence="9">ATCC 43989 / DSM 5975 / JCM 20966 / LMG 6465 / NBRC 14845 / NCIMB 13405 / ORS 571</strain>
    </source>
</reference>
<keyword evidence="5" id="KW-0812">Transmembrane</keyword>
<protein>
    <submittedName>
        <fullName evidence="8">Type I secretion outer membrane protein</fullName>
    </submittedName>
</protein>
<organism evidence="8 9">
    <name type="scientific">Azorhizobium caulinodans (strain ATCC 43989 / DSM 5975 / JCM 20966 / LMG 6465 / NBRC 14845 / NCIMB 13405 / ORS 571)</name>
    <dbReference type="NCBI Taxonomy" id="438753"/>
    <lineage>
        <taxon>Bacteria</taxon>
        <taxon>Pseudomonadati</taxon>
        <taxon>Pseudomonadota</taxon>
        <taxon>Alphaproteobacteria</taxon>
        <taxon>Hyphomicrobiales</taxon>
        <taxon>Xanthobacteraceae</taxon>
        <taxon>Azorhizobium</taxon>
    </lineage>
</organism>
<keyword evidence="6" id="KW-0472">Membrane</keyword>
<evidence type="ECO:0000256" key="6">
    <source>
        <dbReference type="ARBA" id="ARBA00023136"/>
    </source>
</evidence>